<organism evidence="4">
    <name type="scientific">Vibrio parahaemolyticus</name>
    <dbReference type="NCBI Taxonomy" id="670"/>
    <lineage>
        <taxon>Bacteria</taxon>
        <taxon>Pseudomonadati</taxon>
        <taxon>Pseudomonadota</taxon>
        <taxon>Gammaproteobacteria</taxon>
        <taxon>Vibrionales</taxon>
        <taxon>Vibrionaceae</taxon>
        <taxon>Vibrio</taxon>
    </lineage>
</organism>
<proteinExistence type="predicted"/>
<evidence type="ECO:0000259" key="3">
    <source>
        <dbReference type="Pfam" id="PF13439"/>
    </source>
</evidence>
<gene>
    <name evidence="4" type="primary">glgM</name>
    <name evidence="4" type="ORF">VP52_00017</name>
</gene>
<dbReference type="SUPFAM" id="SSF53756">
    <property type="entry name" value="UDP-Glycosyltransferase/glycogen phosphorylase"/>
    <property type="match status" value="1"/>
</dbReference>
<dbReference type="PANTHER" id="PTHR46401">
    <property type="entry name" value="GLYCOSYLTRANSFERASE WBBK-RELATED"/>
    <property type="match status" value="1"/>
</dbReference>
<dbReference type="Gene3D" id="3.40.50.2000">
    <property type="entry name" value="Glycogen Phosphorylase B"/>
    <property type="match status" value="2"/>
</dbReference>
<dbReference type="InterPro" id="IPR028098">
    <property type="entry name" value="Glyco_trans_4-like_N"/>
</dbReference>
<dbReference type="Pfam" id="PF00534">
    <property type="entry name" value="Glycos_transf_1"/>
    <property type="match status" value="1"/>
</dbReference>
<protein>
    <submittedName>
        <fullName evidence="4">Alpha-maltose-1-phosphate synthase</fullName>
        <ecNumber evidence="4">2.4.1.342</ecNumber>
    </submittedName>
</protein>
<accession>A0A7M1VP98</accession>
<evidence type="ECO:0000313" key="4">
    <source>
        <dbReference type="EMBL" id="QOS16369.1"/>
    </source>
</evidence>
<dbReference type="GO" id="GO:0009103">
    <property type="term" value="P:lipopolysaccharide biosynthetic process"/>
    <property type="evidence" value="ECO:0007669"/>
    <property type="project" value="TreeGrafter"/>
</dbReference>
<dbReference type="GO" id="GO:0016757">
    <property type="term" value="F:glycosyltransferase activity"/>
    <property type="evidence" value="ECO:0007669"/>
    <property type="project" value="UniProtKB-KW"/>
</dbReference>
<name>A0A7M1VP98_VIBPH</name>
<dbReference type="EMBL" id="MT898049">
    <property type="protein sequence ID" value="QOS16369.1"/>
    <property type="molecule type" value="Genomic_DNA"/>
</dbReference>
<evidence type="ECO:0000259" key="2">
    <source>
        <dbReference type="Pfam" id="PF00534"/>
    </source>
</evidence>
<keyword evidence="1 4" id="KW-0808">Transferase</keyword>
<dbReference type="EC" id="2.4.1.342" evidence="4"/>
<dbReference type="CDD" id="cd03809">
    <property type="entry name" value="GT4_MtfB-like"/>
    <property type="match status" value="1"/>
</dbReference>
<evidence type="ECO:0000256" key="1">
    <source>
        <dbReference type="ARBA" id="ARBA00022679"/>
    </source>
</evidence>
<dbReference type="PANTHER" id="PTHR46401:SF2">
    <property type="entry name" value="GLYCOSYLTRANSFERASE WBBK-RELATED"/>
    <property type="match status" value="1"/>
</dbReference>
<keyword evidence="4" id="KW-0328">Glycosyltransferase</keyword>
<dbReference type="InterPro" id="IPR001296">
    <property type="entry name" value="Glyco_trans_1"/>
</dbReference>
<feature type="domain" description="Glycosyl transferase family 1" evidence="2">
    <location>
        <begin position="160"/>
        <end position="288"/>
    </location>
</feature>
<dbReference type="AlphaFoldDB" id="A0A7M1VP98"/>
<dbReference type="Pfam" id="PF13439">
    <property type="entry name" value="Glyco_transf_4"/>
    <property type="match status" value="1"/>
</dbReference>
<reference evidence="4" key="1">
    <citation type="submission" date="2020-08" db="EMBL/GenBank/DDBJ databases">
        <title>Genetic structure, function and evolution of capsule biosynthesis loci in Vibrio parahaemolyticus.</title>
        <authorList>
            <person name="Li L."/>
            <person name="Bian S."/>
        </authorList>
    </citation>
    <scope>NUCLEOTIDE SEQUENCE</scope>
    <source>
        <strain evidence="4">VP52</strain>
    </source>
</reference>
<feature type="domain" description="Glycosyltransferase subfamily 4-like N-terminal" evidence="3">
    <location>
        <begin position="71"/>
        <end position="147"/>
    </location>
</feature>
<sequence>MIVYDGIIGSLQPNGGISVLFEELKARLSPSEFKYYSYTNEKGSLHLKSRIMERYRDFGENLELTDLFHSTYYRLPDSACNIVTTVHDFTYERYIGGLAKFVHSFQKNRAIKKSDQIICVSENTALDLLKYCPVDESRINVVYNGVSNDYYPLKSSYSGYVVFVGSRAKYKNFECVVESVALISDLKLVIVGGGTLTSNELGYLNTKLNGRYEHKGFIANTALNAVYNDALALVYPSSYEGFGIPVIEAMKAGCPVIALNSSSIPEVAGNSAILLETPSVDEVREAIVALDSGIIRNNMVSQGLENAKRFSWDKCFEETQKVYSKLI</sequence>